<comment type="function">
    <text evidence="10">Provides the precursors necessary for DNA synthesis. Catalyzes the biosynthesis of deoxyribonucleotides from the corresponding ribonucleotides.</text>
</comment>
<dbReference type="Pfam" id="PF03477">
    <property type="entry name" value="ATP-cone"/>
    <property type="match status" value="2"/>
</dbReference>
<feature type="compositionally biased region" description="Acidic residues" evidence="11">
    <location>
        <begin position="961"/>
        <end position="971"/>
    </location>
</feature>
<dbReference type="InterPro" id="IPR008926">
    <property type="entry name" value="RNR_R1-su_N"/>
</dbReference>
<dbReference type="PANTHER" id="PTHR11573:SF6">
    <property type="entry name" value="RIBONUCLEOSIDE-DIPHOSPHATE REDUCTASE LARGE SUBUNIT"/>
    <property type="match status" value="1"/>
</dbReference>
<dbReference type="EMBL" id="JARWAK010000001">
    <property type="protein sequence ID" value="MDR5865204.1"/>
    <property type="molecule type" value="Genomic_DNA"/>
</dbReference>
<keyword evidence="4 9" id="KW-0547">Nucleotide-binding</keyword>
<feature type="compositionally biased region" description="Pro residues" evidence="11">
    <location>
        <begin position="924"/>
        <end position="934"/>
    </location>
</feature>
<dbReference type="InterPro" id="IPR039718">
    <property type="entry name" value="Rrm1"/>
</dbReference>
<accession>A0ABU1FYF5</accession>
<evidence type="ECO:0000256" key="4">
    <source>
        <dbReference type="ARBA" id="ARBA00022741"/>
    </source>
</evidence>
<evidence type="ECO:0000256" key="1">
    <source>
        <dbReference type="ARBA" id="ARBA00010406"/>
    </source>
</evidence>
<dbReference type="InterPro" id="IPR013346">
    <property type="entry name" value="NrdE_NrdA_C"/>
</dbReference>
<dbReference type="InterPro" id="IPR013509">
    <property type="entry name" value="RNR_lsu_N"/>
</dbReference>
<keyword evidence="6 10" id="KW-0560">Oxidoreductase</keyword>
<dbReference type="SUPFAM" id="SSF51998">
    <property type="entry name" value="PFL-like glycyl radical enzymes"/>
    <property type="match status" value="1"/>
</dbReference>
<dbReference type="Pfam" id="PF00317">
    <property type="entry name" value="Ribonuc_red_lgN"/>
    <property type="match status" value="1"/>
</dbReference>
<dbReference type="PROSITE" id="PS00089">
    <property type="entry name" value="RIBORED_LARGE"/>
    <property type="match status" value="1"/>
</dbReference>
<evidence type="ECO:0000256" key="7">
    <source>
        <dbReference type="ARBA" id="ARBA00023116"/>
    </source>
</evidence>
<dbReference type="InterPro" id="IPR000788">
    <property type="entry name" value="RNR_lg_C"/>
</dbReference>
<feature type="region of interest" description="Disordered" evidence="11">
    <location>
        <begin position="912"/>
        <end position="971"/>
    </location>
</feature>
<sequence length="971" mass="108100">MDTTAAPDRPSVSVTAPQTLRVIKRTGDVVPFDADKIAVALSKAFIAVEGDNAAASSRVRDFVQRASQSIEEAFLRRMPDGGTLHIEDIQDQVELALMRAGEQKVARAYVLYREEHARARAEASAEADIAKPHPTLNVTAPDGSTRPLDLGRVETLVRDACENLANVEADKIVEDSLKNLYDGVSVDGVSQALMMTARTLVEKDPNYTYVTARLLQDNLRREALSFLGIADEATYQEMADYYKPAFQAYIEKGIEFEQLDPRLAEFDLARLGDALDHTRDAQFTYLGLQTLYDRYFIHRDEVRYELPQVMFMRVAMGLALDEDDREARAIEFYELLSSFDYMASTPTLFNAGTVRSQLSSCYLTTVPDDLDSIYSAIRDNALLSKWAGGLGNDWTPVRALGSYIKGTNGKSQGVVPFLKVVNDTAVAVNQGGKRKGAVCAYLESWHLDIEEFLELRKNTGDDRRRTHDMNTANWVPDLFMKRVFDDQEWTLFSPATCPDLHDLYGAAFEKRYQEYEEMTRNGQLKLFKRVKAKDLWRKMLSMLFETGHPWITFKDPCNLRSPQQHAGVVHSSNLCTEITLNTSPDEIAVCNLGSINLAQHVVDGAFDGDKLKKTVRTAVRMLDNVIDINYYAVPQAERSNFKHRPVGLGIMGFQDALYAQDIAYASDEAVSFADTSMELVSYHAIEASADLAAERGRYESFEGSLWSQGVLPIDSIDKLKAERGEQYIEVDTSATQDWDRIREKIASQGMRNSNVMAIAPTATISNICGVSQSIEPTYQNLFVKSNLSGEFTVVNSYMVNDLKARGLWDEVMINDLKYYDGSVQPIDRIPDDLKAKYATAFEVEPKWLVEAAARRQKWIDQAQSLNLYIQGVSGKKLDVTYRMAWFRGLKTTYYLRALGATSVEKSTVDRGNLNAVSNASPGAAPAPSPAPAPEAKPEPKGIDDFLQGKSGSGSQAPSAGEIDELGCEACQ</sequence>
<feature type="domain" description="ATP-cone" evidence="12">
    <location>
        <begin position="136"/>
        <end position="225"/>
    </location>
</feature>
<name>A0ABU1FYF5_9GAMM</name>
<evidence type="ECO:0000256" key="11">
    <source>
        <dbReference type="SAM" id="MobiDB-lite"/>
    </source>
</evidence>
<evidence type="ECO:0000256" key="2">
    <source>
        <dbReference type="ARBA" id="ARBA00012274"/>
    </source>
</evidence>
<protein>
    <recommendedName>
        <fullName evidence="2 10">Ribonucleoside-diphosphate reductase</fullName>
        <ecNumber evidence="2 10">1.17.4.1</ecNumber>
    </recommendedName>
</protein>
<evidence type="ECO:0000256" key="5">
    <source>
        <dbReference type="ARBA" id="ARBA00022840"/>
    </source>
</evidence>
<dbReference type="RefSeq" id="WP_309650806.1">
    <property type="nucleotide sequence ID" value="NZ_JARWAK010000001.1"/>
</dbReference>
<evidence type="ECO:0000256" key="3">
    <source>
        <dbReference type="ARBA" id="ARBA00022533"/>
    </source>
</evidence>
<dbReference type="NCBIfam" id="TIGR02506">
    <property type="entry name" value="NrdE_NrdA"/>
    <property type="match status" value="1"/>
</dbReference>
<dbReference type="NCBIfam" id="NF005544">
    <property type="entry name" value="PRK07207.1"/>
    <property type="match status" value="1"/>
</dbReference>
<gene>
    <name evidence="13" type="ORF">QC818_00190</name>
</gene>
<dbReference type="EC" id="1.17.4.1" evidence="2 10"/>
<evidence type="ECO:0000313" key="14">
    <source>
        <dbReference type="Proteomes" id="UP001264519"/>
    </source>
</evidence>
<dbReference type="Gene3D" id="3.20.70.20">
    <property type="match status" value="1"/>
</dbReference>
<evidence type="ECO:0000256" key="10">
    <source>
        <dbReference type="RuleBase" id="RU003410"/>
    </source>
</evidence>
<reference evidence="13 14" key="1">
    <citation type="submission" date="2023-04" db="EMBL/GenBank/DDBJ databases">
        <title>A long-awaited taxogenomic arrangement of the family Halomonadaceae.</title>
        <authorList>
            <person name="De La Haba R."/>
            <person name="Chuvochina M."/>
            <person name="Wittouck S."/>
            <person name="Arahal D.R."/>
            <person name="Sanchez-Porro C."/>
            <person name="Hugenholtz P."/>
            <person name="Ventosa A."/>
        </authorList>
    </citation>
    <scope>NUCLEOTIDE SEQUENCE [LARGE SCALE GENOMIC DNA]</scope>
    <source>
        <strain evidence="13 14">DSM 23530</strain>
    </source>
</reference>
<dbReference type="Pfam" id="PF02867">
    <property type="entry name" value="Ribonuc_red_lgC"/>
    <property type="match status" value="1"/>
</dbReference>
<comment type="similarity">
    <text evidence="1 10">Belongs to the ribonucleoside diphosphate reductase large chain family.</text>
</comment>
<dbReference type="CDD" id="cd01679">
    <property type="entry name" value="RNR_I"/>
    <property type="match status" value="1"/>
</dbReference>
<evidence type="ECO:0000256" key="6">
    <source>
        <dbReference type="ARBA" id="ARBA00023002"/>
    </source>
</evidence>
<dbReference type="Proteomes" id="UP001264519">
    <property type="component" value="Unassembled WGS sequence"/>
</dbReference>
<comment type="caution">
    <text evidence="13">The sequence shown here is derived from an EMBL/GenBank/DDBJ whole genome shotgun (WGS) entry which is preliminary data.</text>
</comment>
<dbReference type="InterPro" id="IPR005144">
    <property type="entry name" value="ATP-cone_dom"/>
</dbReference>
<evidence type="ECO:0000256" key="8">
    <source>
        <dbReference type="ARBA" id="ARBA00047754"/>
    </source>
</evidence>
<dbReference type="PANTHER" id="PTHR11573">
    <property type="entry name" value="RIBONUCLEOSIDE-DIPHOSPHATE REDUCTASE LARGE CHAIN"/>
    <property type="match status" value="1"/>
</dbReference>
<keyword evidence="3" id="KW-0021">Allosteric enzyme</keyword>
<evidence type="ECO:0000259" key="12">
    <source>
        <dbReference type="PROSITE" id="PS51161"/>
    </source>
</evidence>
<evidence type="ECO:0000256" key="9">
    <source>
        <dbReference type="PROSITE-ProRule" id="PRU00492"/>
    </source>
</evidence>
<keyword evidence="14" id="KW-1185">Reference proteome</keyword>
<organism evidence="13 14">
    <name type="scientific">Halomonas koreensis</name>
    <dbReference type="NCBI Taxonomy" id="245385"/>
    <lineage>
        <taxon>Bacteria</taxon>
        <taxon>Pseudomonadati</taxon>
        <taxon>Pseudomonadota</taxon>
        <taxon>Gammaproteobacteria</taxon>
        <taxon>Oceanospirillales</taxon>
        <taxon>Halomonadaceae</taxon>
        <taxon>Halomonas</taxon>
    </lineage>
</organism>
<proteinExistence type="inferred from homology"/>
<feature type="domain" description="ATP-cone" evidence="12">
    <location>
        <begin position="20"/>
        <end position="120"/>
    </location>
</feature>
<keyword evidence="5 9" id="KW-0067">ATP-binding</keyword>
<dbReference type="PROSITE" id="PS51161">
    <property type="entry name" value="ATP_CONE"/>
    <property type="match status" value="2"/>
</dbReference>
<comment type="catalytic activity">
    <reaction evidence="8 10">
        <text>a 2'-deoxyribonucleoside 5'-diphosphate + [thioredoxin]-disulfide + H2O = a ribonucleoside 5'-diphosphate + [thioredoxin]-dithiol</text>
        <dbReference type="Rhea" id="RHEA:23252"/>
        <dbReference type="Rhea" id="RHEA-COMP:10698"/>
        <dbReference type="Rhea" id="RHEA-COMP:10700"/>
        <dbReference type="ChEBI" id="CHEBI:15377"/>
        <dbReference type="ChEBI" id="CHEBI:29950"/>
        <dbReference type="ChEBI" id="CHEBI:50058"/>
        <dbReference type="ChEBI" id="CHEBI:57930"/>
        <dbReference type="ChEBI" id="CHEBI:73316"/>
        <dbReference type="EC" id="1.17.4.1"/>
    </reaction>
</comment>
<dbReference type="SUPFAM" id="SSF48168">
    <property type="entry name" value="R1 subunit of ribonucleotide reductase, N-terminal domain"/>
    <property type="match status" value="1"/>
</dbReference>
<evidence type="ECO:0000313" key="13">
    <source>
        <dbReference type="EMBL" id="MDR5865204.1"/>
    </source>
</evidence>
<keyword evidence="7 10" id="KW-0215">Deoxyribonucleotide synthesis</keyword>
<dbReference type="PRINTS" id="PR01183">
    <property type="entry name" value="RIBORDTASEM1"/>
</dbReference>